<feature type="compositionally biased region" description="Basic and acidic residues" evidence="1">
    <location>
        <begin position="261"/>
        <end position="273"/>
    </location>
</feature>
<evidence type="ECO:0000256" key="2">
    <source>
        <dbReference type="SAM" id="Phobius"/>
    </source>
</evidence>
<dbReference type="Proteomes" id="UP001373714">
    <property type="component" value="Unassembled WGS sequence"/>
</dbReference>
<feature type="region of interest" description="Disordered" evidence="1">
    <location>
        <begin position="198"/>
        <end position="292"/>
    </location>
</feature>
<proteinExistence type="predicted"/>
<feature type="compositionally biased region" description="Low complexity" evidence="1">
    <location>
        <begin position="47"/>
        <end position="62"/>
    </location>
</feature>
<protein>
    <submittedName>
        <fullName evidence="3">Uncharacterized protein</fullName>
    </submittedName>
</protein>
<dbReference type="EMBL" id="JAVHNS010000010">
    <property type="protein sequence ID" value="KAK6341862.1"/>
    <property type="molecule type" value="Genomic_DNA"/>
</dbReference>
<keyword evidence="2" id="KW-0472">Membrane</keyword>
<keyword evidence="2" id="KW-1133">Transmembrane helix</keyword>
<feature type="compositionally biased region" description="Basic and acidic residues" evidence="1">
    <location>
        <begin position="198"/>
        <end position="208"/>
    </location>
</feature>
<comment type="caution">
    <text evidence="3">The sequence shown here is derived from an EMBL/GenBank/DDBJ whole genome shotgun (WGS) entry which is preliminary data.</text>
</comment>
<keyword evidence="2" id="KW-0812">Transmembrane</keyword>
<accession>A0AAV9UJD1</accession>
<keyword evidence="4" id="KW-1185">Reference proteome</keyword>
<dbReference type="AlphaFoldDB" id="A0AAV9UJD1"/>
<organism evidence="3 4">
    <name type="scientific">Orbilia blumenaviensis</name>
    <dbReference type="NCBI Taxonomy" id="1796055"/>
    <lineage>
        <taxon>Eukaryota</taxon>
        <taxon>Fungi</taxon>
        <taxon>Dikarya</taxon>
        <taxon>Ascomycota</taxon>
        <taxon>Pezizomycotina</taxon>
        <taxon>Orbiliomycetes</taxon>
        <taxon>Orbiliales</taxon>
        <taxon>Orbiliaceae</taxon>
        <taxon>Orbilia</taxon>
    </lineage>
</organism>
<evidence type="ECO:0000256" key="1">
    <source>
        <dbReference type="SAM" id="MobiDB-lite"/>
    </source>
</evidence>
<feature type="compositionally biased region" description="Polar residues" evidence="1">
    <location>
        <begin position="80"/>
        <end position="92"/>
    </location>
</feature>
<feature type="region of interest" description="Disordered" evidence="1">
    <location>
        <begin position="45"/>
        <end position="96"/>
    </location>
</feature>
<reference evidence="3 4" key="1">
    <citation type="submission" date="2019-10" db="EMBL/GenBank/DDBJ databases">
        <authorList>
            <person name="Palmer J.M."/>
        </authorList>
    </citation>
    <scope>NUCLEOTIDE SEQUENCE [LARGE SCALE GENOMIC DNA]</scope>
    <source>
        <strain evidence="3 4">TWF730</strain>
    </source>
</reference>
<evidence type="ECO:0000313" key="4">
    <source>
        <dbReference type="Proteomes" id="UP001373714"/>
    </source>
</evidence>
<feature type="compositionally biased region" description="Low complexity" evidence="1">
    <location>
        <begin position="282"/>
        <end position="292"/>
    </location>
</feature>
<name>A0AAV9UJD1_9PEZI</name>
<evidence type="ECO:0000313" key="3">
    <source>
        <dbReference type="EMBL" id="KAK6341862.1"/>
    </source>
</evidence>
<sequence>MYINKLKRQLSAPGYVPPPLEVPHEHRAVIVAELPPVQGFSPPPVGQPVVAPPSAGLSGPPGVWSPPGQVLPGKPAKPPTSGNGKAANQQLPNGIDPAAYNSMFGEPTQPMDLESDKLPSALTGTSYSKTTKGDMAAGILVIIFTIGLAILATICYRRRKAKKRQNANGKVPKAKLVDVEAIVSEAEGGGPFRVKTEMQEVKEPEKPESAYGSFQTHRNGRQKSHPIYSLRNPRPNIRKVGNTSRPGTPTSPANPNPRVSPAKERYYYRDQCRRKLFKNIGSSNSSSSRAQE</sequence>
<feature type="compositionally biased region" description="Polar residues" evidence="1">
    <location>
        <begin position="241"/>
        <end position="253"/>
    </location>
</feature>
<feature type="transmembrane region" description="Helical" evidence="2">
    <location>
        <begin position="135"/>
        <end position="156"/>
    </location>
</feature>
<gene>
    <name evidence="3" type="ORF">TWF730_001347</name>
</gene>